<dbReference type="SUPFAM" id="SSF74650">
    <property type="entry name" value="Galactose mutarotase-like"/>
    <property type="match status" value="1"/>
</dbReference>
<evidence type="ECO:0000259" key="5">
    <source>
        <dbReference type="Pfam" id="PF01055"/>
    </source>
</evidence>
<comment type="similarity">
    <text evidence="1 4">Belongs to the glycosyl hydrolase 31 family.</text>
</comment>
<dbReference type="CDD" id="cd06604">
    <property type="entry name" value="GH31_glucosidase_II_MalA"/>
    <property type="match status" value="1"/>
</dbReference>
<evidence type="ECO:0000259" key="7">
    <source>
        <dbReference type="Pfam" id="PF17137"/>
    </source>
</evidence>
<dbReference type="InterPro" id="IPR025887">
    <property type="entry name" value="Glyco_hydro_31_N_dom"/>
</dbReference>
<dbReference type="PANTHER" id="PTHR22762">
    <property type="entry name" value="ALPHA-GLUCOSIDASE"/>
    <property type="match status" value="1"/>
</dbReference>
<evidence type="ECO:0000256" key="4">
    <source>
        <dbReference type="RuleBase" id="RU361185"/>
    </source>
</evidence>
<feature type="domain" description="Glycosyl hydrolase family 31 C-terminal" evidence="8">
    <location>
        <begin position="585"/>
        <end position="671"/>
    </location>
</feature>
<keyword evidence="10" id="KW-1185">Reference proteome</keyword>
<dbReference type="InterPro" id="IPR017853">
    <property type="entry name" value="GH"/>
</dbReference>
<evidence type="ECO:0000313" key="9">
    <source>
        <dbReference type="EMBL" id="UJF33791.1"/>
    </source>
</evidence>
<evidence type="ECO:0000256" key="2">
    <source>
        <dbReference type="ARBA" id="ARBA00022801"/>
    </source>
</evidence>
<keyword evidence="2 4" id="KW-0378">Hydrolase</keyword>
<proteinExistence type="inferred from homology"/>
<sequence>MENSATIHPDKQTQAQAVESRSLGRAERITAANGLTIVNCSAGQLMVQFITEQIIRVTAKSASDTHAWSGSGVVLFPENAVDQQVEEREDEFIIHSSALQAFIHKSDSSIAIYDDKGHLLARQEPVVWNVHKEAAVHFEKSSDSHFYALGEKTGFLDKAGERYEMWNSDVFSPHVPDIEALYQSIPFLIHLNEGTVYGLFLDNPGKTAFDMRSYPNHYRVSCETGSLDYYFIGGSSIKDVVSSYTGLTGRMQLPPVWSLGYQQSRYSYMNQEEVMTIARTFREKQIPCDVIYLDIHYMDEYRVFTFDPLRFPNPKQMIQELKELGIRIVPIVDPGVKKDPTYQVYRQGIEQGLFCEKLEGEVFIGKVWPGDSAFPDFTDQEAGTWWGDLHRYYTELGIAGIWNDMNEPSVFNDSKTMDLDVVHSNNGSPMTHKEAHNLYGMMMSKATYEGLERNLNGERPFVVTRAGYAGIQRYAAVWTGDNRSYWEHLALSIPMVLNLGLSGVAFAGPDIGGFTHHTSGELLARWTQAGSLFPFCRNHSMLDSIRQEPWAFGAEIEEICRTYIALRYRLMPYMYSLIYEASRSGLPVLRPLLLEFPDDPKLFNLCDQFLLGSHILAAPILRPSTDHRAVYLPEGTWYDYWTGERLEGGKHHLCHAPLSVMPLFIREGAIVPQAPLRQSLSEASSPELTIDMYCSGRADHQFDYYEDDGRTAQYKQGSYNLLNIQVNESPNQVSVQLNYRHKEFENGIQFIHLRMLYVPFVPVSVRIEDNPHSFDFNEQAGVLTVGFKTGFHSAVIQVIG</sequence>
<evidence type="ECO:0000313" key="10">
    <source>
        <dbReference type="Proteomes" id="UP001649230"/>
    </source>
</evidence>
<dbReference type="GO" id="GO:0016787">
    <property type="term" value="F:hydrolase activity"/>
    <property type="evidence" value="ECO:0007669"/>
    <property type="project" value="UniProtKB-KW"/>
</dbReference>
<evidence type="ECO:0000259" key="8">
    <source>
        <dbReference type="Pfam" id="PF21365"/>
    </source>
</evidence>
<feature type="domain" description="DUF5110" evidence="7">
    <location>
        <begin position="687"/>
        <end position="746"/>
    </location>
</feature>
<dbReference type="InterPro" id="IPR000322">
    <property type="entry name" value="Glyco_hydro_31_TIM"/>
</dbReference>
<dbReference type="Pfam" id="PF17137">
    <property type="entry name" value="DUF5110"/>
    <property type="match status" value="1"/>
</dbReference>
<dbReference type="Proteomes" id="UP001649230">
    <property type="component" value="Chromosome"/>
</dbReference>
<evidence type="ECO:0000256" key="3">
    <source>
        <dbReference type="ARBA" id="ARBA00023295"/>
    </source>
</evidence>
<protein>
    <submittedName>
        <fullName evidence="9">Glycoside hydrolase family 31 protein</fullName>
    </submittedName>
</protein>
<dbReference type="Pfam" id="PF21365">
    <property type="entry name" value="Glyco_hydro_31_3rd"/>
    <property type="match status" value="1"/>
</dbReference>
<feature type="domain" description="Glycoside hydrolase family 31 N-terminal" evidence="6">
    <location>
        <begin position="45"/>
        <end position="210"/>
    </location>
</feature>
<dbReference type="SUPFAM" id="SSF51445">
    <property type="entry name" value="(Trans)glycosidases"/>
    <property type="match status" value="1"/>
</dbReference>
<keyword evidence="3 4" id="KW-0326">Glycosidase</keyword>
<organism evidence="9 10">
    <name type="scientific">Paenibacillus hexagrammi</name>
    <dbReference type="NCBI Taxonomy" id="2908839"/>
    <lineage>
        <taxon>Bacteria</taxon>
        <taxon>Bacillati</taxon>
        <taxon>Bacillota</taxon>
        <taxon>Bacilli</taxon>
        <taxon>Bacillales</taxon>
        <taxon>Paenibacillaceae</taxon>
        <taxon>Paenibacillus</taxon>
    </lineage>
</organism>
<evidence type="ECO:0000256" key="1">
    <source>
        <dbReference type="ARBA" id="ARBA00007806"/>
    </source>
</evidence>
<dbReference type="InterPro" id="IPR030458">
    <property type="entry name" value="Glyco_hydro_31_AS"/>
</dbReference>
<accession>A0ABY3SIL9</accession>
<dbReference type="Pfam" id="PF01055">
    <property type="entry name" value="Glyco_hydro_31_2nd"/>
    <property type="match status" value="1"/>
</dbReference>
<dbReference type="Gene3D" id="2.60.40.1760">
    <property type="entry name" value="glycosyl hydrolase (family 31)"/>
    <property type="match status" value="1"/>
</dbReference>
<reference evidence="9 10" key="1">
    <citation type="journal article" date="2024" name="Int. J. Syst. Evol. Microbiol.">
        <title>Paenibacillus hexagrammi sp. nov., a novel bacterium isolated from the gut content of Hexagrammos agrammus.</title>
        <authorList>
            <person name="Jung H.K."/>
            <person name="Kim D.G."/>
            <person name="Zin H."/>
            <person name="Park J."/>
            <person name="Jung H."/>
            <person name="Kim Y.O."/>
            <person name="Kong H.J."/>
            <person name="Kim J.W."/>
            <person name="Kim Y.S."/>
        </authorList>
    </citation>
    <scope>NUCLEOTIDE SEQUENCE [LARGE SCALE GENOMIC DNA]</scope>
    <source>
        <strain evidence="9 10">YPD9-1</strain>
    </source>
</reference>
<dbReference type="InterPro" id="IPR033403">
    <property type="entry name" value="DUF5110"/>
</dbReference>
<dbReference type="EMBL" id="CP090978">
    <property type="protein sequence ID" value="UJF33791.1"/>
    <property type="molecule type" value="Genomic_DNA"/>
</dbReference>
<dbReference type="SUPFAM" id="SSF51011">
    <property type="entry name" value="Glycosyl hydrolase domain"/>
    <property type="match status" value="1"/>
</dbReference>
<dbReference type="Gene3D" id="3.20.20.80">
    <property type="entry name" value="Glycosidases"/>
    <property type="match status" value="1"/>
</dbReference>
<dbReference type="PANTHER" id="PTHR22762:SF166">
    <property type="entry name" value="ALPHA-GLUCOSIDASE"/>
    <property type="match status" value="1"/>
</dbReference>
<dbReference type="InterPro" id="IPR048395">
    <property type="entry name" value="Glyco_hydro_31_C"/>
</dbReference>
<name>A0ABY3SIL9_9BACL</name>
<dbReference type="Pfam" id="PF13802">
    <property type="entry name" value="Gal_mutarotas_2"/>
    <property type="match status" value="1"/>
</dbReference>
<evidence type="ECO:0000259" key="6">
    <source>
        <dbReference type="Pfam" id="PF13802"/>
    </source>
</evidence>
<gene>
    <name evidence="9" type="ORF">L0M14_00525</name>
</gene>
<dbReference type="Gene3D" id="2.60.40.1180">
    <property type="entry name" value="Golgi alpha-mannosidase II"/>
    <property type="match status" value="2"/>
</dbReference>
<dbReference type="PROSITE" id="PS00129">
    <property type="entry name" value="GLYCOSYL_HYDROL_F31_1"/>
    <property type="match status" value="1"/>
</dbReference>
<dbReference type="CDD" id="cd14752">
    <property type="entry name" value="GH31_N"/>
    <property type="match status" value="1"/>
</dbReference>
<dbReference type="InterPro" id="IPR013780">
    <property type="entry name" value="Glyco_hydro_b"/>
</dbReference>
<dbReference type="RefSeq" id="WP_235120182.1">
    <property type="nucleotide sequence ID" value="NZ_CP090978.1"/>
</dbReference>
<feature type="domain" description="Glycoside hydrolase family 31 TIM barrel" evidence="5">
    <location>
        <begin position="252"/>
        <end position="577"/>
    </location>
</feature>
<dbReference type="InterPro" id="IPR011013">
    <property type="entry name" value="Gal_mutarotase_sf_dom"/>
</dbReference>